<dbReference type="Proteomes" id="UP001431209">
    <property type="component" value="Unassembled WGS sequence"/>
</dbReference>
<evidence type="ECO:0000259" key="11">
    <source>
        <dbReference type="Pfam" id="PF08221"/>
    </source>
</evidence>
<comment type="similarity">
    <text evidence="2">Belongs to the RNA polymerase beta chain family.</text>
</comment>
<comment type="similarity">
    <text evidence="8">Belongs to the eukaryotic RPC3/POLR3C RNA polymerase subunit family.</text>
</comment>
<dbReference type="InterPro" id="IPR039748">
    <property type="entry name" value="RPC3"/>
</dbReference>
<evidence type="ECO:0000256" key="7">
    <source>
        <dbReference type="ARBA" id="ARBA00023242"/>
    </source>
</evidence>
<evidence type="ECO:0000256" key="8">
    <source>
        <dbReference type="RuleBase" id="RU367076"/>
    </source>
</evidence>
<comment type="subcellular location">
    <subcellularLocation>
        <location evidence="1 8">Nucleus</location>
    </subcellularLocation>
</comment>
<dbReference type="GO" id="GO:0005666">
    <property type="term" value="C:RNA polymerase III complex"/>
    <property type="evidence" value="ECO:0007669"/>
    <property type="project" value="UniProtKB-UniRule"/>
</dbReference>
<name>A0AAW2Z1E3_9EUKA</name>
<keyword evidence="5 8" id="KW-0240">DNA-directed RNA polymerase</keyword>
<evidence type="ECO:0000256" key="1">
    <source>
        <dbReference type="ARBA" id="ARBA00004123"/>
    </source>
</evidence>
<evidence type="ECO:0000313" key="13">
    <source>
        <dbReference type="EMBL" id="KAL0483626.1"/>
    </source>
</evidence>
<evidence type="ECO:0000259" key="12">
    <source>
        <dbReference type="Pfam" id="PF22536"/>
    </source>
</evidence>
<evidence type="ECO:0000256" key="3">
    <source>
        <dbReference type="ARBA" id="ARBA00011206"/>
    </source>
</evidence>
<dbReference type="Gene3D" id="1.10.10.10">
    <property type="entry name" value="Winged helix-like DNA-binding domain superfamily/Winged helix DNA-binding domain"/>
    <property type="match status" value="4"/>
</dbReference>
<proteinExistence type="inferred from homology"/>
<dbReference type="PANTHER" id="PTHR12949">
    <property type="entry name" value="RNA POLYMERASE III DNA DIRECTED -RELATED"/>
    <property type="match status" value="1"/>
</dbReference>
<evidence type="ECO:0000256" key="6">
    <source>
        <dbReference type="ARBA" id="ARBA00023163"/>
    </source>
</evidence>
<evidence type="ECO:0000256" key="4">
    <source>
        <dbReference type="ARBA" id="ARBA00016689"/>
    </source>
</evidence>
<dbReference type="PANTHER" id="PTHR12949:SF0">
    <property type="entry name" value="DNA-DIRECTED RNA POLYMERASE III SUBUNIT RPC3"/>
    <property type="match status" value="1"/>
</dbReference>
<evidence type="ECO:0000256" key="9">
    <source>
        <dbReference type="SAM" id="MobiDB-lite"/>
    </source>
</evidence>
<dbReference type="EMBL" id="JAOPGA020000972">
    <property type="protein sequence ID" value="KAL0483626.1"/>
    <property type="molecule type" value="Genomic_DNA"/>
</dbReference>
<gene>
    <name evidence="13" type="ORF">AKO1_011457</name>
</gene>
<organism evidence="13 14">
    <name type="scientific">Acrasis kona</name>
    <dbReference type="NCBI Taxonomy" id="1008807"/>
    <lineage>
        <taxon>Eukaryota</taxon>
        <taxon>Discoba</taxon>
        <taxon>Heterolobosea</taxon>
        <taxon>Tetramitia</taxon>
        <taxon>Eutetramitia</taxon>
        <taxon>Acrasidae</taxon>
        <taxon>Acrasis</taxon>
    </lineage>
</organism>
<comment type="subunit">
    <text evidence="3 8">Component of the RNA polymerase III (Pol III) complex consisting of 17 subunits.</text>
</comment>
<feature type="compositionally biased region" description="Basic and acidic residues" evidence="9">
    <location>
        <begin position="209"/>
        <end position="218"/>
    </location>
</feature>
<evidence type="ECO:0000259" key="10">
    <source>
        <dbReference type="Pfam" id="PF05645"/>
    </source>
</evidence>
<protein>
    <recommendedName>
        <fullName evidence="4 8">DNA-directed RNA polymerase III subunit RPC3</fullName>
        <shortName evidence="8">RNA polymerase III subunit C3</shortName>
    </recommendedName>
</protein>
<dbReference type="InterPro" id="IPR008806">
    <property type="entry name" value="RNA_pol_III_Rpc82_C"/>
</dbReference>
<feature type="region of interest" description="Disordered" evidence="9">
    <location>
        <begin position="68"/>
        <end position="98"/>
    </location>
</feature>
<feature type="region of interest" description="Disordered" evidence="9">
    <location>
        <begin position="194"/>
        <end position="218"/>
    </location>
</feature>
<evidence type="ECO:0000256" key="2">
    <source>
        <dbReference type="ARBA" id="ARBA00006835"/>
    </source>
</evidence>
<dbReference type="SUPFAM" id="SSF46785">
    <property type="entry name" value="Winged helix' DNA-binding domain"/>
    <property type="match status" value="1"/>
</dbReference>
<reference evidence="13 14" key="1">
    <citation type="submission" date="2024-03" db="EMBL/GenBank/DDBJ databases">
        <title>The Acrasis kona genome and developmental transcriptomes reveal deep origins of eukaryotic multicellular pathways.</title>
        <authorList>
            <person name="Sheikh S."/>
            <person name="Fu C.-J."/>
            <person name="Brown M.W."/>
            <person name="Baldauf S.L."/>
        </authorList>
    </citation>
    <scope>NUCLEOTIDE SEQUENCE [LARGE SCALE GENOMIC DNA]</scope>
    <source>
        <strain evidence="13 14">ATCC MYA-3509</strain>
    </source>
</reference>
<dbReference type="Pfam" id="PF08221">
    <property type="entry name" value="HTH_9"/>
    <property type="match status" value="1"/>
</dbReference>
<feature type="domain" description="DNA-directed RNA polymerase III subunit RPC3 winged-helix" evidence="12">
    <location>
        <begin position="515"/>
        <end position="590"/>
    </location>
</feature>
<dbReference type="GO" id="GO:0006351">
    <property type="term" value="P:DNA-templated transcription"/>
    <property type="evidence" value="ECO:0007669"/>
    <property type="project" value="InterPro"/>
</dbReference>
<dbReference type="AlphaFoldDB" id="A0AAW2Z1E3"/>
<comment type="function">
    <text evidence="8">DNA-dependent RNA polymerase catalyzes the transcription of DNA into RNA using the four ribonucleoside triphosphates as substrates. Specific core component of RNA polymerase III which synthesizes small RNAs, such as 5S rRNA and tRNAs.</text>
</comment>
<evidence type="ECO:0000256" key="5">
    <source>
        <dbReference type="ARBA" id="ARBA00022478"/>
    </source>
</evidence>
<feature type="domain" description="RNA polymerase III Rpc82 C -terminal" evidence="10">
    <location>
        <begin position="231"/>
        <end position="505"/>
    </location>
</feature>
<sequence>KEKLVVSVLKEHFGDQIESLGRLLIERGPSTLRDIITLSNLELMDARQSLLVLIQHNMVRHLSEEQLKQRNEEQNELSEDKKKDKDFNDDKKKFKTPPKAIDKTEFEVTDLRPQELVDAYIAEKAKREAEKKPPKVRVFYELLMDEVLMLLKTSKFVSLVKTLFGDQGELVLTVLLTQGRLSLHDTIEEALVEHHKRRQEQENDDDDEARNNEWRGGDVDDRTLKRQLREAFNGLVQNRFVKRVDVPVSSQPRKDEEKESKTLLEEMRERKKSKTDYVVDLPEKTKTKKKRKRSVEDEEEKPKKKKKKLKKNASDTEMKDDQDDGEQKKKKKKKKKASDDLAFDEESDEDEDEDAKEQELYKLFDLSAAPLPTDKSTTATTSTEEKDEEEKNVCWTVNTDQFVRYYRNEAIVQFIGNRINNIVGELAKKMISLTSPYERTKNDYISSSITFASIREICSTSDMLSNFSDNKINLYLDMLANDQIKIVQRMANMHQGSFVINLGNISGALKKQYCESIIEQKHGQIGCRIFRILLDKKQLEVKQVAELAMIPPNEARTLLYKMLQSGVVLLQEVPKYADHAPSKTFYLWKVNLTEVYKHLIDDMYKTVNNLRARISKEHKSTLQLIGSGGQKLSEEQTEVVLKLEKAEDRMEISIIRLMELLMFFEDF</sequence>
<evidence type="ECO:0000313" key="14">
    <source>
        <dbReference type="Proteomes" id="UP001431209"/>
    </source>
</evidence>
<keyword evidence="14" id="KW-1185">Reference proteome</keyword>
<dbReference type="InterPro" id="IPR055207">
    <property type="entry name" value="POLR3C_WHD"/>
</dbReference>
<feature type="compositionally biased region" description="Basic and acidic residues" evidence="9">
    <location>
        <begin position="252"/>
        <end position="285"/>
    </location>
</feature>
<dbReference type="InterPro" id="IPR013197">
    <property type="entry name" value="RNA_pol_III_RPC82-rel_HTH"/>
</dbReference>
<feature type="compositionally biased region" description="Acidic residues" evidence="9">
    <location>
        <begin position="341"/>
        <end position="356"/>
    </location>
</feature>
<dbReference type="InterPro" id="IPR036388">
    <property type="entry name" value="WH-like_DNA-bd_sf"/>
</dbReference>
<comment type="caution">
    <text evidence="13">The sequence shown here is derived from an EMBL/GenBank/DDBJ whole genome shotgun (WGS) entry which is preliminary data.</text>
</comment>
<accession>A0AAW2Z1E3</accession>
<dbReference type="Pfam" id="PF22536">
    <property type="entry name" value="WHD_POLR3C"/>
    <property type="match status" value="1"/>
</dbReference>
<feature type="domain" description="RNA polymerase III subunit RPC82-related helix-turn-helix" evidence="11">
    <location>
        <begin position="3"/>
        <end position="62"/>
    </location>
</feature>
<dbReference type="InterPro" id="IPR036390">
    <property type="entry name" value="WH_DNA-bd_sf"/>
</dbReference>
<dbReference type="GO" id="GO:0003697">
    <property type="term" value="F:single-stranded DNA binding"/>
    <property type="evidence" value="ECO:0007669"/>
    <property type="project" value="UniProtKB-UniRule"/>
</dbReference>
<feature type="compositionally biased region" description="Basic and acidic residues" evidence="9">
    <location>
        <begin position="68"/>
        <end position="92"/>
    </location>
</feature>
<dbReference type="FunFam" id="1.10.10.10:FF:000420">
    <property type="entry name" value="RNA polymerase III subunit, putative"/>
    <property type="match status" value="1"/>
</dbReference>
<keyword evidence="6 8" id="KW-0804">Transcription</keyword>
<dbReference type="Pfam" id="PF05645">
    <property type="entry name" value="RNA_pol_Rpc82"/>
    <property type="match status" value="1"/>
</dbReference>
<feature type="region of interest" description="Disordered" evidence="9">
    <location>
        <begin position="247"/>
        <end position="356"/>
    </location>
</feature>
<feature type="non-terminal residue" evidence="13">
    <location>
        <position position="1"/>
    </location>
</feature>
<keyword evidence="7 8" id="KW-0539">Nucleus</keyword>